<dbReference type="InterPro" id="IPR005744">
    <property type="entry name" value="Hy-lIII"/>
</dbReference>
<feature type="transmembrane region" description="Helical" evidence="8">
    <location>
        <begin position="7"/>
        <end position="28"/>
    </location>
</feature>
<dbReference type="AlphaFoldDB" id="A0A1G9YIR2"/>
<keyword evidence="6 8" id="KW-0472">Membrane</keyword>
<feature type="transmembrane region" description="Helical" evidence="8">
    <location>
        <begin position="155"/>
        <end position="173"/>
    </location>
</feature>
<dbReference type="InterPro" id="IPR004254">
    <property type="entry name" value="AdipoR/HlyIII-related"/>
</dbReference>
<proteinExistence type="inferred from homology"/>
<sequence length="209" mass="24138">MRTIREPVNFYTHLFPAILAIPGTFLLLSRADLQIEYTAAWVYGICTFVLFGISSTYHSYPNTEREIRFWQKFDHCCIYLMIAGSYTPTALLVFDGWIRWTLFGMIWTIALAGCLLKIFNRLKHTGLSLAIYISMGALIVPLMEEMAEKLPLSAIAWMVLGGIFYIGGTFFYYKDKPMGNTFHSHEIWHLFVVAGALSHYIYNYYFLFA</sequence>
<dbReference type="GO" id="GO:0140911">
    <property type="term" value="F:pore-forming activity"/>
    <property type="evidence" value="ECO:0007669"/>
    <property type="project" value="InterPro"/>
</dbReference>
<protein>
    <submittedName>
        <fullName evidence="9">Hemolysin III</fullName>
    </submittedName>
</protein>
<dbReference type="EMBL" id="FNHH01000039">
    <property type="protein sequence ID" value="SDN08363.1"/>
    <property type="molecule type" value="Genomic_DNA"/>
</dbReference>
<accession>A0A1G9YIR2</accession>
<feature type="binding site" evidence="7">
    <location>
        <position position="58"/>
    </location>
    <ligand>
        <name>Zn(2+)</name>
        <dbReference type="ChEBI" id="CHEBI:29105"/>
    </ligand>
</feature>
<feature type="transmembrane region" description="Helical" evidence="8">
    <location>
        <begin position="77"/>
        <end position="94"/>
    </location>
</feature>
<dbReference type="RefSeq" id="WP_090706984.1">
    <property type="nucleotide sequence ID" value="NZ_FNHH01000039.1"/>
</dbReference>
<evidence type="ECO:0000256" key="1">
    <source>
        <dbReference type="ARBA" id="ARBA00004651"/>
    </source>
</evidence>
<keyword evidence="3" id="KW-1003">Cell membrane</keyword>
<dbReference type="GO" id="GO:0046872">
    <property type="term" value="F:metal ion binding"/>
    <property type="evidence" value="ECO:0007669"/>
    <property type="project" value="UniProtKB-KW"/>
</dbReference>
<dbReference type="GO" id="GO:0005886">
    <property type="term" value="C:plasma membrane"/>
    <property type="evidence" value="ECO:0007669"/>
    <property type="project" value="UniProtKB-SubCell"/>
</dbReference>
<evidence type="ECO:0000313" key="9">
    <source>
        <dbReference type="EMBL" id="SDN08363.1"/>
    </source>
</evidence>
<name>A0A1G9YIR2_9SPHI</name>
<feature type="binding site" evidence="7">
    <location>
        <position position="185"/>
    </location>
    <ligand>
        <name>Zn(2+)</name>
        <dbReference type="ChEBI" id="CHEBI:29105"/>
    </ligand>
</feature>
<dbReference type="STRING" id="990371.SAMN05421813_13914"/>
<evidence type="ECO:0000256" key="2">
    <source>
        <dbReference type="ARBA" id="ARBA00008488"/>
    </source>
</evidence>
<dbReference type="PANTHER" id="PTHR20855:SF3">
    <property type="entry name" value="LD03007P"/>
    <property type="match status" value="1"/>
</dbReference>
<feature type="transmembrane region" description="Helical" evidence="8">
    <location>
        <begin position="185"/>
        <end position="202"/>
    </location>
</feature>
<evidence type="ECO:0000256" key="8">
    <source>
        <dbReference type="SAM" id="Phobius"/>
    </source>
</evidence>
<comment type="similarity">
    <text evidence="2">Belongs to the UPF0073 (Hly-III) family.</text>
</comment>
<feature type="transmembrane region" description="Helical" evidence="8">
    <location>
        <begin position="40"/>
        <end position="57"/>
    </location>
</feature>
<evidence type="ECO:0000256" key="3">
    <source>
        <dbReference type="ARBA" id="ARBA00022475"/>
    </source>
</evidence>
<dbReference type="Proteomes" id="UP000199226">
    <property type="component" value="Unassembled WGS sequence"/>
</dbReference>
<feature type="transmembrane region" description="Helical" evidence="8">
    <location>
        <begin position="100"/>
        <end position="119"/>
    </location>
</feature>
<evidence type="ECO:0000256" key="5">
    <source>
        <dbReference type="ARBA" id="ARBA00022989"/>
    </source>
</evidence>
<dbReference type="NCBIfam" id="TIGR01065">
    <property type="entry name" value="hlyIII"/>
    <property type="match status" value="1"/>
</dbReference>
<evidence type="ECO:0000256" key="4">
    <source>
        <dbReference type="ARBA" id="ARBA00022692"/>
    </source>
</evidence>
<evidence type="ECO:0000256" key="6">
    <source>
        <dbReference type="ARBA" id="ARBA00023136"/>
    </source>
</evidence>
<evidence type="ECO:0000256" key="7">
    <source>
        <dbReference type="PIRSR" id="PIRSR604254-1"/>
    </source>
</evidence>
<feature type="transmembrane region" description="Helical" evidence="8">
    <location>
        <begin position="126"/>
        <end position="143"/>
    </location>
</feature>
<feature type="binding site" evidence="7">
    <location>
        <position position="189"/>
    </location>
    <ligand>
        <name>Zn(2+)</name>
        <dbReference type="ChEBI" id="CHEBI:29105"/>
    </ligand>
</feature>
<dbReference type="Pfam" id="PF03006">
    <property type="entry name" value="HlyIII"/>
    <property type="match status" value="1"/>
</dbReference>
<dbReference type="OrthoDB" id="9813689at2"/>
<organism evidence="9 10">
    <name type="scientific">Daejeonella rubra</name>
    <dbReference type="NCBI Taxonomy" id="990371"/>
    <lineage>
        <taxon>Bacteria</taxon>
        <taxon>Pseudomonadati</taxon>
        <taxon>Bacteroidota</taxon>
        <taxon>Sphingobacteriia</taxon>
        <taxon>Sphingobacteriales</taxon>
        <taxon>Sphingobacteriaceae</taxon>
        <taxon>Daejeonella</taxon>
    </lineage>
</organism>
<keyword evidence="7" id="KW-0862">Zinc</keyword>
<dbReference type="PANTHER" id="PTHR20855">
    <property type="entry name" value="ADIPOR/PROGESTIN RECEPTOR-RELATED"/>
    <property type="match status" value="1"/>
</dbReference>
<keyword evidence="5 8" id="KW-1133">Transmembrane helix</keyword>
<gene>
    <name evidence="9" type="ORF">SAMN05421813_13914</name>
</gene>
<evidence type="ECO:0000313" key="10">
    <source>
        <dbReference type="Proteomes" id="UP000199226"/>
    </source>
</evidence>
<keyword evidence="4 8" id="KW-0812">Transmembrane</keyword>
<keyword evidence="10" id="KW-1185">Reference proteome</keyword>
<reference evidence="10" key="1">
    <citation type="submission" date="2016-10" db="EMBL/GenBank/DDBJ databases">
        <authorList>
            <person name="Varghese N."/>
            <person name="Submissions S."/>
        </authorList>
    </citation>
    <scope>NUCLEOTIDE SEQUENCE [LARGE SCALE GENOMIC DNA]</scope>
    <source>
        <strain evidence="10">DSM 24536</strain>
    </source>
</reference>
<comment type="subcellular location">
    <subcellularLocation>
        <location evidence="1">Cell membrane</location>
        <topology evidence="1">Multi-pass membrane protein</topology>
    </subcellularLocation>
</comment>
<keyword evidence="7" id="KW-0479">Metal-binding</keyword>